<gene>
    <name evidence="3 5" type="primary">menH</name>
    <name evidence="5" type="ORF">PMAL9190_02039</name>
</gene>
<comment type="pathway">
    <text evidence="3">Quinol/quinone metabolism; 1,4-dihydroxy-2-naphthoate biosynthesis; 1,4-dihydroxy-2-naphthoate from chorismate: step 3/7.</text>
</comment>
<evidence type="ECO:0000256" key="2">
    <source>
        <dbReference type="ARBA" id="ARBA00023239"/>
    </source>
</evidence>
<dbReference type="InterPro" id="IPR029058">
    <property type="entry name" value="AB_hydrolase_fold"/>
</dbReference>
<dbReference type="GO" id="GO:0009234">
    <property type="term" value="P:menaquinone biosynthetic process"/>
    <property type="evidence" value="ECO:0007669"/>
    <property type="project" value="UniProtKB-UniRule"/>
</dbReference>
<comment type="pathway">
    <text evidence="3">Quinol/quinone metabolism; menaquinone biosynthesis.</text>
</comment>
<dbReference type="InterPro" id="IPR000073">
    <property type="entry name" value="AB_hydrolase_1"/>
</dbReference>
<protein>
    <recommendedName>
        <fullName evidence="3">Putative 2-succinyl-6-hydroxy-2,4-cyclohexadiene-1-carboxylate synthase</fullName>
        <shortName evidence="3">SHCHC synthase</shortName>
        <ecNumber evidence="3">4.2.99.20</ecNumber>
    </recommendedName>
</protein>
<dbReference type="NCBIfam" id="TIGR03695">
    <property type="entry name" value="menH_SHCHC"/>
    <property type="match status" value="1"/>
</dbReference>
<dbReference type="UniPathway" id="UPA00079"/>
<evidence type="ECO:0000256" key="1">
    <source>
        <dbReference type="ARBA" id="ARBA00022428"/>
    </source>
</evidence>
<keyword evidence="6" id="KW-1185">Reference proteome</keyword>
<sequence length="271" mass="29771">MLLYSETFGVKAQASQPTLVFLHGLLGNGRDWRYVISQLAPTYQCITIDLPGHGLSAFVNADMTTEAIDGGFEAIHQALTATLAQRGVEDYVLIGYSMGARLAMYHACALASHSTSSTDSPRLIKVLLEGGHFGLAVTERKPRYVHDQRWAARFAQQPLVDVLHDWYQQPVFASLTLEQRQALVAKRSDNLGSGIAQMMLATSLAKQPQLLPQLQQLAVPIHYLCGEHDTKFCQLASTSGLKVTVIENAGHNIHIEQPTAFTTALLDFIDK</sequence>
<name>A0A1Y6MID5_9GAMM</name>
<keyword evidence="1 3" id="KW-0474">Menaquinone biosynthesis</keyword>
<organism evidence="5 6">
    <name type="scientific">Photobacterium malacitanum</name>
    <dbReference type="NCBI Taxonomy" id="2204294"/>
    <lineage>
        <taxon>Bacteria</taxon>
        <taxon>Pseudomonadati</taxon>
        <taxon>Pseudomonadota</taxon>
        <taxon>Gammaproteobacteria</taxon>
        <taxon>Vibrionales</taxon>
        <taxon>Vibrionaceae</taxon>
        <taxon>Photobacterium</taxon>
    </lineage>
</organism>
<evidence type="ECO:0000259" key="4">
    <source>
        <dbReference type="Pfam" id="PF12697"/>
    </source>
</evidence>
<dbReference type="NCBIfam" id="NF008340">
    <property type="entry name" value="PRK11126.1"/>
    <property type="match status" value="1"/>
</dbReference>
<proteinExistence type="inferred from homology"/>
<dbReference type="Pfam" id="PF12697">
    <property type="entry name" value="Abhydrolase_6"/>
    <property type="match status" value="1"/>
</dbReference>
<accession>A0A1Y6MID5</accession>
<dbReference type="UniPathway" id="UPA01057">
    <property type="reaction ID" value="UER00900"/>
</dbReference>
<dbReference type="PANTHER" id="PTHR42916:SF1">
    <property type="entry name" value="PROTEIN PHYLLO, CHLOROPLASTIC"/>
    <property type="match status" value="1"/>
</dbReference>
<comment type="function">
    <text evidence="3">Catalyzes a proton abstraction reaction that results in 2,5-elimination of pyruvate from 2-succinyl-5-enolpyruvyl-6-hydroxy-3-cyclohexene-1-carboxylate (SEPHCHC) and the formation of 2-succinyl-6-hydroxy-2,4-cyclohexadiene-1-carboxylate (SHCHC).</text>
</comment>
<keyword evidence="2 3" id="KW-0456">Lyase</keyword>
<dbReference type="EMBL" id="FYAK01000003">
    <property type="protein sequence ID" value="SMY35669.1"/>
    <property type="molecule type" value="Genomic_DNA"/>
</dbReference>
<dbReference type="RefSeq" id="WP_087845091.1">
    <property type="nucleotide sequence ID" value="NZ_FYAK01000003.1"/>
</dbReference>
<dbReference type="EC" id="4.2.99.20" evidence="3"/>
<dbReference type="AlphaFoldDB" id="A0A1Y6MID5"/>
<dbReference type="Gene3D" id="3.40.50.1820">
    <property type="entry name" value="alpha/beta hydrolase"/>
    <property type="match status" value="1"/>
</dbReference>
<dbReference type="InterPro" id="IPR022485">
    <property type="entry name" value="SHCHC_synthase_MenH"/>
</dbReference>
<comment type="subunit">
    <text evidence="3">Monomer.</text>
</comment>
<comment type="similarity">
    <text evidence="3">Belongs to the AB hydrolase superfamily. MenH family.</text>
</comment>
<dbReference type="HAMAP" id="MF_01660">
    <property type="entry name" value="MenH"/>
    <property type="match status" value="1"/>
</dbReference>
<evidence type="ECO:0000256" key="3">
    <source>
        <dbReference type="HAMAP-Rule" id="MF_01660"/>
    </source>
</evidence>
<dbReference type="PANTHER" id="PTHR42916">
    <property type="entry name" value="2-SUCCINYL-5-ENOLPYRUVYL-6-HYDROXY-3-CYCLOHEXENE-1-CARBOXYLATE SYNTHASE"/>
    <property type="match status" value="1"/>
</dbReference>
<reference evidence="6" key="1">
    <citation type="submission" date="2017-06" db="EMBL/GenBank/DDBJ databases">
        <authorList>
            <person name="Rodrigo-Torres L."/>
            <person name="Arahal R.D."/>
            <person name="Lucena T."/>
        </authorList>
    </citation>
    <scope>NUCLEOTIDE SEQUENCE [LARGE SCALE GENOMIC DNA]</scope>
    <source>
        <strain evidence="6">CECT 9190</strain>
    </source>
</reference>
<dbReference type="SUPFAM" id="SSF53474">
    <property type="entry name" value="alpha/beta-Hydrolases"/>
    <property type="match status" value="1"/>
</dbReference>
<dbReference type="Proteomes" id="UP000195963">
    <property type="component" value="Unassembled WGS sequence"/>
</dbReference>
<dbReference type="GO" id="GO:0070205">
    <property type="term" value="F:2-succinyl-6-hydroxy-2,4-cyclohexadiene-1-carboxylate synthase activity"/>
    <property type="evidence" value="ECO:0007669"/>
    <property type="project" value="UniProtKB-UniRule"/>
</dbReference>
<comment type="catalytic activity">
    <reaction evidence="3">
        <text>5-enolpyruvoyl-6-hydroxy-2-succinyl-cyclohex-3-ene-1-carboxylate = (1R,6R)-6-hydroxy-2-succinyl-cyclohexa-2,4-diene-1-carboxylate + pyruvate</text>
        <dbReference type="Rhea" id="RHEA:25597"/>
        <dbReference type="ChEBI" id="CHEBI:15361"/>
        <dbReference type="ChEBI" id="CHEBI:58689"/>
        <dbReference type="ChEBI" id="CHEBI:58818"/>
        <dbReference type="EC" id="4.2.99.20"/>
    </reaction>
</comment>
<feature type="domain" description="AB hydrolase-1" evidence="4">
    <location>
        <begin position="19"/>
        <end position="261"/>
    </location>
</feature>
<evidence type="ECO:0000313" key="6">
    <source>
        <dbReference type="Proteomes" id="UP000195963"/>
    </source>
</evidence>
<evidence type="ECO:0000313" key="5">
    <source>
        <dbReference type="EMBL" id="SMY35669.1"/>
    </source>
</evidence>